<organism evidence="2 3">
    <name type="scientific">Caulobacter rhizosphaerae</name>
    <dbReference type="NCBI Taxonomy" id="2010972"/>
    <lineage>
        <taxon>Bacteria</taxon>
        <taxon>Pseudomonadati</taxon>
        <taxon>Pseudomonadota</taxon>
        <taxon>Alphaproteobacteria</taxon>
        <taxon>Caulobacterales</taxon>
        <taxon>Caulobacteraceae</taxon>
        <taxon>Caulobacter</taxon>
    </lineage>
</organism>
<protein>
    <recommendedName>
        <fullName evidence="4">DUF2125 domain-containing protein</fullName>
    </recommendedName>
</protein>
<comment type="caution">
    <text evidence="2">The sequence shown here is derived from an EMBL/GenBank/DDBJ whole genome shotgun (WGS) entry which is preliminary data.</text>
</comment>
<evidence type="ECO:0000313" key="2">
    <source>
        <dbReference type="EMBL" id="MDR6531729.1"/>
    </source>
</evidence>
<name>A0ABU1MZW8_9CAUL</name>
<accession>A0ABU1MZW8</accession>
<evidence type="ECO:0000256" key="1">
    <source>
        <dbReference type="SAM" id="Phobius"/>
    </source>
</evidence>
<proteinExistence type="predicted"/>
<feature type="transmembrane region" description="Helical" evidence="1">
    <location>
        <begin position="17"/>
        <end position="38"/>
    </location>
</feature>
<gene>
    <name evidence="2" type="ORF">J2800_002476</name>
</gene>
<evidence type="ECO:0000313" key="3">
    <source>
        <dbReference type="Proteomes" id="UP001262754"/>
    </source>
</evidence>
<keyword evidence="3" id="KW-1185">Reference proteome</keyword>
<keyword evidence="1" id="KW-0472">Membrane</keyword>
<evidence type="ECO:0008006" key="4">
    <source>
        <dbReference type="Google" id="ProtNLM"/>
    </source>
</evidence>
<dbReference type="RefSeq" id="WP_056757146.1">
    <property type="nucleotide sequence ID" value="NZ_BMLD01000022.1"/>
</dbReference>
<dbReference type="InterPro" id="IPR018666">
    <property type="entry name" value="DUF2125"/>
</dbReference>
<keyword evidence="1" id="KW-1133">Transmembrane helix</keyword>
<dbReference type="EMBL" id="JAVDRL010000006">
    <property type="protein sequence ID" value="MDR6531729.1"/>
    <property type="molecule type" value="Genomic_DNA"/>
</dbReference>
<dbReference type="Pfam" id="PF09898">
    <property type="entry name" value="DUF2125"/>
    <property type="match status" value="1"/>
</dbReference>
<dbReference type="Proteomes" id="UP001262754">
    <property type="component" value="Unassembled WGS sequence"/>
</dbReference>
<reference evidence="2 3" key="1">
    <citation type="submission" date="2023-07" db="EMBL/GenBank/DDBJ databases">
        <title>Sorghum-associated microbial communities from plants grown in Nebraska, USA.</title>
        <authorList>
            <person name="Schachtman D."/>
        </authorList>
    </citation>
    <scope>NUCLEOTIDE SEQUENCE [LARGE SCALE GENOMIC DNA]</scope>
    <source>
        <strain evidence="2 3">DS2154</strain>
    </source>
</reference>
<keyword evidence="1" id="KW-0812">Transmembrane</keyword>
<sequence length="336" mass="35828">MTHNAAAPSRKPRRRGLLAPFVLLLIVALGWSVAWLWLRGQAEQRMDATALSLKSRGYDLSWESRTFTGYPFRMDVRLVNARVAEPSGWAVRAPELNGEANAYDIGHWVIVAPRGVVMTRPVNGDVQITGQALRASFAGFKQYPPRISIEGANLVFTPAPGAAPFPLLSTAGLQLHVRPGPDDQGAIFFEAKGAKARFTGLLGRIAADRTADLIWDSKISKISALHGASWADAVGDWSDAGGTLTVQQGRLTAGEALLDAKSGALTVDDDGRLRGALDVTVREVASPDQALKSPEAAAAAVAQALGRDPTLSATLKFDNGRTRLGLFDTGPAPRVY</sequence>